<evidence type="ECO:0000259" key="6">
    <source>
        <dbReference type="PROSITE" id="PS50850"/>
    </source>
</evidence>
<dbReference type="PANTHER" id="PTHR23502:SF64">
    <property type="entry name" value="TRANSPORTER, PUTATIVE (AFU_ORTHOLOGUE AFUA_3G11760)-RELATED"/>
    <property type="match status" value="1"/>
</dbReference>
<proteinExistence type="predicted"/>
<comment type="subcellular location">
    <subcellularLocation>
        <location evidence="1">Membrane</location>
        <topology evidence="1">Multi-pass membrane protein</topology>
    </subcellularLocation>
</comment>
<evidence type="ECO:0000313" key="7">
    <source>
        <dbReference type="EMBL" id="KAI9270767.1"/>
    </source>
</evidence>
<gene>
    <name evidence="7" type="ORF">BDA99DRAFT_557567</name>
</gene>
<reference evidence="7" key="1">
    <citation type="journal article" date="2022" name="IScience">
        <title>Evolution of zygomycete secretomes and the origins of terrestrial fungal ecologies.</title>
        <authorList>
            <person name="Chang Y."/>
            <person name="Wang Y."/>
            <person name="Mondo S."/>
            <person name="Ahrendt S."/>
            <person name="Andreopoulos W."/>
            <person name="Barry K."/>
            <person name="Beard J."/>
            <person name="Benny G.L."/>
            <person name="Blankenship S."/>
            <person name="Bonito G."/>
            <person name="Cuomo C."/>
            <person name="Desiro A."/>
            <person name="Gervers K.A."/>
            <person name="Hundley H."/>
            <person name="Kuo A."/>
            <person name="LaButti K."/>
            <person name="Lang B.F."/>
            <person name="Lipzen A."/>
            <person name="O'Donnell K."/>
            <person name="Pangilinan J."/>
            <person name="Reynolds N."/>
            <person name="Sandor L."/>
            <person name="Smith M.E."/>
            <person name="Tsang A."/>
            <person name="Grigoriev I.V."/>
            <person name="Stajich J.E."/>
            <person name="Spatafora J.W."/>
        </authorList>
    </citation>
    <scope>NUCLEOTIDE SEQUENCE</scope>
    <source>
        <strain evidence="7">RSA 2281</strain>
    </source>
</reference>
<comment type="caution">
    <text evidence="7">The sequence shown here is derived from an EMBL/GenBank/DDBJ whole genome shotgun (WGS) entry which is preliminary data.</text>
</comment>
<feature type="transmembrane region" description="Helical" evidence="5">
    <location>
        <begin position="303"/>
        <end position="325"/>
    </location>
</feature>
<dbReference type="GO" id="GO:0022857">
    <property type="term" value="F:transmembrane transporter activity"/>
    <property type="evidence" value="ECO:0007669"/>
    <property type="project" value="InterPro"/>
</dbReference>
<reference evidence="7" key="2">
    <citation type="submission" date="2023-02" db="EMBL/GenBank/DDBJ databases">
        <authorList>
            <consortium name="DOE Joint Genome Institute"/>
            <person name="Mondo S.J."/>
            <person name="Chang Y."/>
            <person name="Wang Y."/>
            <person name="Ahrendt S."/>
            <person name="Andreopoulos W."/>
            <person name="Barry K."/>
            <person name="Beard J."/>
            <person name="Benny G.L."/>
            <person name="Blankenship S."/>
            <person name="Bonito G."/>
            <person name="Cuomo C."/>
            <person name="Desiro A."/>
            <person name="Gervers K.A."/>
            <person name="Hundley H."/>
            <person name="Kuo A."/>
            <person name="LaButti K."/>
            <person name="Lang B.F."/>
            <person name="Lipzen A."/>
            <person name="O'Donnell K."/>
            <person name="Pangilinan J."/>
            <person name="Reynolds N."/>
            <person name="Sandor L."/>
            <person name="Smith M.W."/>
            <person name="Tsang A."/>
            <person name="Grigoriev I.V."/>
            <person name="Stajich J.E."/>
            <person name="Spatafora J.W."/>
        </authorList>
    </citation>
    <scope>NUCLEOTIDE SEQUENCE</scope>
    <source>
        <strain evidence="7">RSA 2281</strain>
    </source>
</reference>
<dbReference type="InterPro" id="IPR020846">
    <property type="entry name" value="MFS_dom"/>
</dbReference>
<dbReference type="SUPFAM" id="SSF103473">
    <property type="entry name" value="MFS general substrate transporter"/>
    <property type="match status" value="1"/>
</dbReference>
<name>A0AAD5PGJ5_9FUNG</name>
<feature type="domain" description="Major facilitator superfamily (MFS) profile" evidence="6">
    <location>
        <begin position="90"/>
        <end position="326"/>
    </location>
</feature>
<evidence type="ECO:0000256" key="4">
    <source>
        <dbReference type="ARBA" id="ARBA00023136"/>
    </source>
</evidence>
<evidence type="ECO:0000256" key="3">
    <source>
        <dbReference type="ARBA" id="ARBA00022989"/>
    </source>
</evidence>
<organism evidence="7 8">
    <name type="scientific">Phascolomyces articulosus</name>
    <dbReference type="NCBI Taxonomy" id="60185"/>
    <lineage>
        <taxon>Eukaryota</taxon>
        <taxon>Fungi</taxon>
        <taxon>Fungi incertae sedis</taxon>
        <taxon>Mucoromycota</taxon>
        <taxon>Mucoromycotina</taxon>
        <taxon>Mucoromycetes</taxon>
        <taxon>Mucorales</taxon>
        <taxon>Lichtheimiaceae</taxon>
        <taxon>Phascolomyces</taxon>
    </lineage>
</organism>
<feature type="transmembrane region" description="Helical" evidence="5">
    <location>
        <begin position="223"/>
        <end position="244"/>
    </location>
</feature>
<keyword evidence="8" id="KW-1185">Reference proteome</keyword>
<dbReference type="InterPro" id="IPR036259">
    <property type="entry name" value="MFS_trans_sf"/>
</dbReference>
<keyword evidence="4 5" id="KW-0472">Membrane</keyword>
<dbReference type="GO" id="GO:0005886">
    <property type="term" value="C:plasma membrane"/>
    <property type="evidence" value="ECO:0007669"/>
    <property type="project" value="TreeGrafter"/>
</dbReference>
<evidence type="ECO:0000256" key="2">
    <source>
        <dbReference type="ARBA" id="ARBA00022692"/>
    </source>
</evidence>
<feature type="transmembrane region" description="Helical" evidence="5">
    <location>
        <begin position="88"/>
        <end position="105"/>
    </location>
</feature>
<feature type="transmembrane region" description="Helical" evidence="5">
    <location>
        <begin position="125"/>
        <end position="144"/>
    </location>
</feature>
<accession>A0AAD5PGJ5</accession>
<feature type="transmembrane region" description="Helical" evidence="5">
    <location>
        <begin position="256"/>
        <end position="282"/>
    </location>
</feature>
<sequence length="326" mass="35638">MSKPQEMCNTKEPISSNYNRSSTKIKYFHITNYVKKERCSTELHSPDTDDDVALDNPGPMVSEINDNQVSSHVINNKGDERISQSKKCLVFVIAIFSQILNQSSANGLYPALPVIQDDLNTAVTIANAVVALQALMIGLLSSVWATYADDSGRRRVFIASNTFAVLGNIGSALSINIGMLLGFRVICSIGSAASNALGVGMINDVFRDHEKGKALSWFDAVSSYRMAISGFTHYTMGVSFAWAYSTQYQFTTTMVGLFYLAGLPGSTIGTYLGGMISDRVYMSRVERANKIGNQIYPEMRLDLPGLLVAVASLLTSFVVHICLFWA</sequence>
<dbReference type="PROSITE" id="PS50850">
    <property type="entry name" value="MFS"/>
    <property type="match status" value="1"/>
</dbReference>
<dbReference type="EMBL" id="JAIXMP010000007">
    <property type="protein sequence ID" value="KAI9270767.1"/>
    <property type="molecule type" value="Genomic_DNA"/>
</dbReference>
<keyword evidence="3 5" id="KW-1133">Transmembrane helix</keyword>
<dbReference type="Gene3D" id="1.20.1720.10">
    <property type="entry name" value="Multidrug resistance protein D"/>
    <property type="match status" value="1"/>
</dbReference>
<dbReference type="Proteomes" id="UP001209540">
    <property type="component" value="Unassembled WGS sequence"/>
</dbReference>
<keyword evidence="2 5" id="KW-0812">Transmembrane</keyword>
<feature type="transmembrane region" description="Helical" evidence="5">
    <location>
        <begin position="156"/>
        <end position="175"/>
    </location>
</feature>
<dbReference type="PANTHER" id="PTHR23502">
    <property type="entry name" value="MAJOR FACILITATOR SUPERFAMILY"/>
    <property type="match status" value="1"/>
</dbReference>
<dbReference type="AlphaFoldDB" id="A0AAD5PGJ5"/>
<evidence type="ECO:0000256" key="5">
    <source>
        <dbReference type="SAM" id="Phobius"/>
    </source>
</evidence>
<evidence type="ECO:0000313" key="8">
    <source>
        <dbReference type="Proteomes" id="UP001209540"/>
    </source>
</evidence>
<protein>
    <submittedName>
        <fullName evidence="7">Major facilitator superfamily domain-containing protein</fullName>
    </submittedName>
</protein>
<dbReference type="Pfam" id="PF07690">
    <property type="entry name" value="MFS_1"/>
    <property type="match status" value="1"/>
</dbReference>
<evidence type="ECO:0000256" key="1">
    <source>
        <dbReference type="ARBA" id="ARBA00004141"/>
    </source>
</evidence>
<dbReference type="InterPro" id="IPR011701">
    <property type="entry name" value="MFS"/>
</dbReference>